<evidence type="ECO:0000256" key="2">
    <source>
        <dbReference type="SAM" id="Phobius"/>
    </source>
</evidence>
<keyword evidence="5" id="KW-1185">Reference proteome</keyword>
<dbReference type="Gene3D" id="3.40.190.10">
    <property type="entry name" value="Periplasmic binding protein-like II"/>
    <property type="match status" value="1"/>
</dbReference>
<feature type="transmembrane region" description="Helical" evidence="2">
    <location>
        <begin position="730"/>
        <end position="754"/>
    </location>
</feature>
<protein>
    <recommendedName>
        <fullName evidence="6">PBP domain-containing protein</fullName>
    </recommendedName>
</protein>
<evidence type="ECO:0008006" key="6">
    <source>
        <dbReference type="Google" id="ProtNLM"/>
    </source>
</evidence>
<comment type="caution">
    <text evidence="4">The sequence shown here is derived from an EMBL/GenBank/DDBJ whole genome shotgun (WGS) entry which is preliminary data.</text>
</comment>
<name>A0ABP7XI10_9ACTN</name>
<dbReference type="RefSeq" id="WP_344733069.1">
    <property type="nucleotide sequence ID" value="NZ_BAAAZH010000012.1"/>
</dbReference>
<keyword evidence="2" id="KW-1133">Transmembrane helix</keyword>
<keyword evidence="3" id="KW-0732">Signal</keyword>
<gene>
    <name evidence="4" type="ORF">GCM10022215_18720</name>
</gene>
<feature type="compositionally biased region" description="Low complexity" evidence="1">
    <location>
        <begin position="39"/>
        <end position="50"/>
    </location>
</feature>
<dbReference type="EMBL" id="BAAAZH010000012">
    <property type="protein sequence ID" value="GAA4117741.1"/>
    <property type="molecule type" value="Genomic_DNA"/>
</dbReference>
<evidence type="ECO:0000313" key="4">
    <source>
        <dbReference type="EMBL" id="GAA4117741.1"/>
    </source>
</evidence>
<evidence type="ECO:0000256" key="3">
    <source>
        <dbReference type="SAM" id="SignalP"/>
    </source>
</evidence>
<evidence type="ECO:0000313" key="5">
    <source>
        <dbReference type="Proteomes" id="UP001501495"/>
    </source>
</evidence>
<feature type="compositionally biased region" description="Low complexity" evidence="1">
    <location>
        <begin position="653"/>
        <end position="673"/>
    </location>
</feature>
<dbReference type="Proteomes" id="UP001501495">
    <property type="component" value="Unassembled WGS sequence"/>
</dbReference>
<keyword evidence="2" id="KW-0812">Transmembrane</keyword>
<feature type="compositionally biased region" description="Low complexity" evidence="1">
    <location>
        <begin position="685"/>
        <end position="714"/>
    </location>
</feature>
<feature type="chain" id="PRO_5046100823" description="PBP domain-containing protein" evidence="3">
    <location>
        <begin position="41"/>
        <end position="764"/>
    </location>
</feature>
<evidence type="ECO:0000256" key="1">
    <source>
        <dbReference type="SAM" id="MobiDB-lite"/>
    </source>
</evidence>
<proteinExistence type="predicted"/>
<accession>A0ABP7XI10</accession>
<sequence>MRIGCIRTITSTRRRRRTASLAGLGVLAVLTVAVPASVDAAPAGAPDPSARTTIAGGSARESGPVTVAAPGAGDGATVTVSKTSDLVNQTVQVSWKGFRPSSATLLQNSGDSLDVNTENPVRVYQCRGADPSSSSDCYGSPGFRGIDATDTSPAVDPVPAFTYPGQQDAYDATPDGPANWQDNVTREDGTGEVTIQLFTKRESAALACNSTSPCSVVVVPNYGRAGTGNGATEDQMDAPWAWARRTVVPLSFLPVEDACPLTGDSLRVEGSPFAADALASWRAKTCTLASDAVRVDYTAIGEPQTRSDLTSGTTDVGLVIDPLDADAAADRSVVYAPLAVTGLVVAFQIDDANGKPVTDMKLNPRLVAKLITASYRSGGNPAVINNPVNIFRDPEFRALNPGVAWPGGAPGNHPLLLADLSDSTLALTRWIEADKDARAFLAGKPDPWGMTVNSNYKNVSMPFASYPVLDQAMSETFEPIQELDAVARQLSIARFPGATTSVEGGVTVVTKPPRQNPGRREVIGIIDSASAHRFLLNTASLENASGAYVKPTTAGLLAGIENSTVNSDGVTRSVDPTAKGKDIYPLALQVSGGFSTAAEESERTEMANLLSYAASAGQVNGEQVGQLPLGYAPLPANLRKQTLAARTAVLKGATATPSPSATPTAETSATPDPSGAPPDGGGGAPLAPAEPATDSGTPSNAPSPSASSSPATAAPEMISVGSTPATGRMMLLPALGVLALLMLVVGPLLLWFSSTGRGPQWLRR</sequence>
<feature type="region of interest" description="Disordered" evidence="1">
    <location>
        <begin position="652"/>
        <end position="714"/>
    </location>
</feature>
<feature type="region of interest" description="Disordered" evidence="1">
    <location>
        <begin position="39"/>
        <end position="72"/>
    </location>
</feature>
<feature type="signal peptide" evidence="3">
    <location>
        <begin position="1"/>
        <end position="40"/>
    </location>
</feature>
<organism evidence="4 5">
    <name type="scientific">Nocardioides fonticola</name>
    <dbReference type="NCBI Taxonomy" id="450363"/>
    <lineage>
        <taxon>Bacteria</taxon>
        <taxon>Bacillati</taxon>
        <taxon>Actinomycetota</taxon>
        <taxon>Actinomycetes</taxon>
        <taxon>Propionibacteriales</taxon>
        <taxon>Nocardioidaceae</taxon>
        <taxon>Nocardioides</taxon>
    </lineage>
</organism>
<dbReference type="SUPFAM" id="SSF53850">
    <property type="entry name" value="Periplasmic binding protein-like II"/>
    <property type="match status" value="1"/>
</dbReference>
<reference evidence="5" key="1">
    <citation type="journal article" date="2019" name="Int. J. Syst. Evol. Microbiol.">
        <title>The Global Catalogue of Microorganisms (GCM) 10K type strain sequencing project: providing services to taxonomists for standard genome sequencing and annotation.</title>
        <authorList>
            <consortium name="The Broad Institute Genomics Platform"/>
            <consortium name="The Broad Institute Genome Sequencing Center for Infectious Disease"/>
            <person name="Wu L."/>
            <person name="Ma J."/>
        </authorList>
    </citation>
    <scope>NUCLEOTIDE SEQUENCE [LARGE SCALE GENOMIC DNA]</scope>
    <source>
        <strain evidence="5">JCM 16703</strain>
    </source>
</reference>
<keyword evidence="2" id="KW-0472">Membrane</keyword>